<dbReference type="EMBL" id="NMUH01001748">
    <property type="protein sequence ID" value="MQL95063.1"/>
    <property type="molecule type" value="Genomic_DNA"/>
</dbReference>
<organism evidence="2 3">
    <name type="scientific">Colocasia esculenta</name>
    <name type="common">Wild taro</name>
    <name type="synonym">Arum esculentum</name>
    <dbReference type="NCBI Taxonomy" id="4460"/>
    <lineage>
        <taxon>Eukaryota</taxon>
        <taxon>Viridiplantae</taxon>
        <taxon>Streptophyta</taxon>
        <taxon>Embryophyta</taxon>
        <taxon>Tracheophyta</taxon>
        <taxon>Spermatophyta</taxon>
        <taxon>Magnoliopsida</taxon>
        <taxon>Liliopsida</taxon>
        <taxon>Araceae</taxon>
        <taxon>Aroideae</taxon>
        <taxon>Colocasieae</taxon>
        <taxon>Colocasia</taxon>
    </lineage>
</organism>
<gene>
    <name evidence="2" type="ORF">Taro_027725</name>
</gene>
<evidence type="ECO:0000313" key="2">
    <source>
        <dbReference type="EMBL" id="MQL95063.1"/>
    </source>
</evidence>
<feature type="signal peptide" evidence="1">
    <location>
        <begin position="1"/>
        <end position="30"/>
    </location>
</feature>
<comment type="caution">
    <text evidence="2">The sequence shown here is derived from an EMBL/GenBank/DDBJ whole genome shotgun (WGS) entry which is preliminary data.</text>
</comment>
<sequence>MLPGKPAAMLGGRPFLLLLIVLLAAFPGTAKPDVARKKMVLREKVRKIDQFSSGPQLHICSPVGKPPELMLSDPIGGFPWSWRMTDDAPALEDYCGHCDW</sequence>
<feature type="chain" id="PRO_5032972092" evidence="1">
    <location>
        <begin position="31"/>
        <end position="100"/>
    </location>
</feature>
<evidence type="ECO:0000256" key="1">
    <source>
        <dbReference type="SAM" id="SignalP"/>
    </source>
</evidence>
<accession>A0A843VS97</accession>
<protein>
    <submittedName>
        <fullName evidence="2">Uncharacterized protein</fullName>
    </submittedName>
</protein>
<evidence type="ECO:0000313" key="3">
    <source>
        <dbReference type="Proteomes" id="UP000652761"/>
    </source>
</evidence>
<dbReference type="Proteomes" id="UP000652761">
    <property type="component" value="Unassembled WGS sequence"/>
</dbReference>
<name>A0A843VS97_COLES</name>
<reference evidence="2" key="1">
    <citation type="submission" date="2017-07" db="EMBL/GenBank/DDBJ databases">
        <title>Taro Niue Genome Assembly and Annotation.</title>
        <authorList>
            <person name="Atibalentja N."/>
            <person name="Keating K."/>
            <person name="Fields C.J."/>
        </authorList>
    </citation>
    <scope>NUCLEOTIDE SEQUENCE</scope>
    <source>
        <strain evidence="2">Niue_2</strain>
        <tissue evidence="2">Leaf</tissue>
    </source>
</reference>
<dbReference type="AlphaFoldDB" id="A0A843VS97"/>
<keyword evidence="3" id="KW-1185">Reference proteome</keyword>
<keyword evidence="1" id="KW-0732">Signal</keyword>
<proteinExistence type="predicted"/>